<feature type="active site" description="Charge relay system" evidence="5">
    <location>
        <position position="441"/>
    </location>
</feature>
<dbReference type="InterPro" id="IPR023828">
    <property type="entry name" value="Peptidase_S8_Ser-AS"/>
</dbReference>
<dbReference type="PROSITE" id="PS00138">
    <property type="entry name" value="SUBTILASE_SER"/>
    <property type="match status" value="1"/>
</dbReference>
<dbReference type="PANTHER" id="PTHR43806">
    <property type="entry name" value="PEPTIDASE S8"/>
    <property type="match status" value="1"/>
</dbReference>
<dbReference type="CDD" id="cd04077">
    <property type="entry name" value="Peptidases_S8_PCSK9_ProteinaseK_like"/>
    <property type="match status" value="1"/>
</dbReference>
<keyword evidence="7" id="KW-0732">Signal</keyword>
<keyword evidence="4 5" id="KW-0720">Serine protease</keyword>
<dbReference type="Pfam" id="PF00082">
    <property type="entry name" value="Peptidase_S8"/>
    <property type="match status" value="1"/>
</dbReference>
<dbReference type="InterPro" id="IPR050131">
    <property type="entry name" value="Peptidase_S8_subtilisin-like"/>
</dbReference>
<proteinExistence type="inferred from homology"/>
<organism evidence="9 10">
    <name type="scientific">Rhizophlyctis rosea</name>
    <dbReference type="NCBI Taxonomy" id="64517"/>
    <lineage>
        <taxon>Eukaryota</taxon>
        <taxon>Fungi</taxon>
        <taxon>Fungi incertae sedis</taxon>
        <taxon>Chytridiomycota</taxon>
        <taxon>Chytridiomycota incertae sedis</taxon>
        <taxon>Chytridiomycetes</taxon>
        <taxon>Rhizophlyctidales</taxon>
        <taxon>Rhizophlyctidaceae</taxon>
        <taxon>Rhizophlyctis</taxon>
    </lineage>
</organism>
<evidence type="ECO:0000256" key="3">
    <source>
        <dbReference type="ARBA" id="ARBA00022801"/>
    </source>
</evidence>
<evidence type="ECO:0000256" key="5">
    <source>
        <dbReference type="PROSITE-ProRule" id="PRU01240"/>
    </source>
</evidence>
<dbReference type="PANTHER" id="PTHR43806:SF11">
    <property type="entry name" value="CEREVISIN-RELATED"/>
    <property type="match status" value="1"/>
</dbReference>
<dbReference type="GO" id="GO:0006508">
    <property type="term" value="P:proteolysis"/>
    <property type="evidence" value="ECO:0007669"/>
    <property type="project" value="UniProtKB-KW"/>
</dbReference>
<evidence type="ECO:0000313" key="9">
    <source>
        <dbReference type="EMBL" id="KAJ3048946.1"/>
    </source>
</evidence>
<evidence type="ECO:0000256" key="2">
    <source>
        <dbReference type="ARBA" id="ARBA00022670"/>
    </source>
</evidence>
<sequence length="527" mass="55974">MHLAFLIFLLSAFLPTITTAPTINTPRIRYIALLHPLHHLPPPLRTCANHSKTYTSLLSSLSSPSIKKFAIGGPLCVDEADVSVAAVENNKNRRSAAQGFVFDADEGDLKNVLGSGIVSGVERDEVVWVGDVEGAEIKRGRRDGGNWRWSESSSVGGTDTAWSGSGSGTQGPDGQARNEVPSQQLCDCCNGETEQPNPENWALRRIPTRTLPLVPTYTYPPTAGSGIKVYVLDSGINPIASEFDDRVTTGLNTVEAEGNEDLKGHGTFVASLAGGRRFGVAKRVGLVSVKVFDKTGTGTTSDLIRGIEYVVQEFNRTKENSIINISGTQVSSRTLNLVVNGAVSFGVPVFVSASHTPAPFQHPSPLLRSSNTPLPCPKRSTDACEYSPPSAASALTIASTNASDYVSPFSNTGRCIDFFAPGENLTAMWGNGTVQTKSGTSFASPVAAGVMALFWGEEKGLDGKGVTDLVGRNLTEGVVRGIGFFDGARNALVWSPGRGCADCNEQQGPQNLVERLEGVQQNNQNGF</sequence>
<dbReference type="InterPro" id="IPR000209">
    <property type="entry name" value="Peptidase_S8/S53_dom"/>
</dbReference>
<evidence type="ECO:0000256" key="4">
    <source>
        <dbReference type="ARBA" id="ARBA00022825"/>
    </source>
</evidence>
<dbReference type="Gene3D" id="3.40.50.200">
    <property type="entry name" value="Peptidase S8/S53 domain"/>
    <property type="match status" value="1"/>
</dbReference>
<dbReference type="PROSITE" id="PS51892">
    <property type="entry name" value="SUBTILASE"/>
    <property type="match status" value="1"/>
</dbReference>
<dbReference type="InterPro" id="IPR015500">
    <property type="entry name" value="Peptidase_S8_subtilisin-rel"/>
</dbReference>
<feature type="signal peptide" evidence="7">
    <location>
        <begin position="1"/>
        <end position="19"/>
    </location>
</feature>
<feature type="compositionally biased region" description="Polar residues" evidence="6">
    <location>
        <begin position="149"/>
        <end position="164"/>
    </location>
</feature>
<dbReference type="PRINTS" id="PR00723">
    <property type="entry name" value="SUBTILISIN"/>
</dbReference>
<dbReference type="GO" id="GO:0005615">
    <property type="term" value="C:extracellular space"/>
    <property type="evidence" value="ECO:0007669"/>
    <property type="project" value="TreeGrafter"/>
</dbReference>
<dbReference type="SUPFAM" id="SSF52743">
    <property type="entry name" value="Subtilisin-like"/>
    <property type="match status" value="1"/>
</dbReference>
<dbReference type="InterPro" id="IPR022398">
    <property type="entry name" value="Peptidase_S8_His-AS"/>
</dbReference>
<dbReference type="PROSITE" id="PS00137">
    <property type="entry name" value="SUBTILASE_HIS"/>
    <property type="match status" value="1"/>
</dbReference>
<evidence type="ECO:0000256" key="1">
    <source>
        <dbReference type="ARBA" id="ARBA00011073"/>
    </source>
</evidence>
<keyword evidence="10" id="KW-1185">Reference proteome</keyword>
<keyword evidence="2 5" id="KW-0645">Protease</keyword>
<gene>
    <name evidence="9" type="ORF">HK097_010050</name>
</gene>
<dbReference type="InterPro" id="IPR036852">
    <property type="entry name" value="Peptidase_S8/S53_dom_sf"/>
</dbReference>
<feature type="active site" description="Charge relay system" evidence="5">
    <location>
        <position position="265"/>
    </location>
</feature>
<comment type="similarity">
    <text evidence="1 5">Belongs to the peptidase S8 family.</text>
</comment>
<evidence type="ECO:0000313" key="10">
    <source>
        <dbReference type="Proteomes" id="UP001212841"/>
    </source>
</evidence>
<reference evidence="9" key="1">
    <citation type="submission" date="2020-05" db="EMBL/GenBank/DDBJ databases">
        <title>Phylogenomic resolution of chytrid fungi.</title>
        <authorList>
            <person name="Stajich J.E."/>
            <person name="Amses K."/>
            <person name="Simmons R."/>
            <person name="Seto K."/>
            <person name="Myers J."/>
            <person name="Bonds A."/>
            <person name="Quandt C.A."/>
            <person name="Barry K."/>
            <person name="Liu P."/>
            <person name="Grigoriev I."/>
            <person name="Longcore J.E."/>
            <person name="James T.Y."/>
        </authorList>
    </citation>
    <scope>NUCLEOTIDE SEQUENCE</scope>
    <source>
        <strain evidence="9">JEL0318</strain>
    </source>
</reference>
<feature type="chain" id="PRO_5042127626" description="Peptidase S8/S53 domain-containing protein" evidence="7">
    <location>
        <begin position="20"/>
        <end position="527"/>
    </location>
</feature>
<evidence type="ECO:0000259" key="8">
    <source>
        <dbReference type="Pfam" id="PF00082"/>
    </source>
</evidence>
<keyword evidence="3 5" id="KW-0378">Hydrolase</keyword>
<feature type="region of interest" description="Disordered" evidence="6">
    <location>
        <begin position="141"/>
        <end position="180"/>
    </location>
</feature>
<feature type="domain" description="Peptidase S8/S53" evidence="8">
    <location>
        <begin position="224"/>
        <end position="470"/>
    </location>
</feature>
<dbReference type="EMBL" id="JADGJD010000714">
    <property type="protein sequence ID" value="KAJ3048946.1"/>
    <property type="molecule type" value="Genomic_DNA"/>
</dbReference>
<dbReference type="GO" id="GO:0004252">
    <property type="term" value="F:serine-type endopeptidase activity"/>
    <property type="evidence" value="ECO:0007669"/>
    <property type="project" value="UniProtKB-UniRule"/>
</dbReference>
<dbReference type="AlphaFoldDB" id="A0AAD5S9P7"/>
<name>A0AAD5S9P7_9FUNG</name>
<evidence type="ECO:0000256" key="6">
    <source>
        <dbReference type="SAM" id="MobiDB-lite"/>
    </source>
</evidence>
<accession>A0AAD5S9P7</accession>
<dbReference type="InterPro" id="IPR034193">
    <property type="entry name" value="PCSK9_ProteinaseK-like"/>
</dbReference>
<evidence type="ECO:0000256" key="7">
    <source>
        <dbReference type="SAM" id="SignalP"/>
    </source>
</evidence>
<protein>
    <recommendedName>
        <fullName evidence="8">Peptidase S8/S53 domain-containing protein</fullName>
    </recommendedName>
</protein>
<feature type="active site" description="Charge relay system" evidence="5">
    <location>
        <position position="233"/>
    </location>
</feature>
<comment type="caution">
    <text evidence="9">The sequence shown here is derived from an EMBL/GenBank/DDBJ whole genome shotgun (WGS) entry which is preliminary data.</text>
</comment>
<dbReference type="Proteomes" id="UP001212841">
    <property type="component" value="Unassembled WGS sequence"/>
</dbReference>